<dbReference type="PROSITE" id="PS51257">
    <property type="entry name" value="PROKAR_LIPOPROTEIN"/>
    <property type="match status" value="1"/>
</dbReference>
<dbReference type="Proteomes" id="UP000179157">
    <property type="component" value="Unassembled WGS sequence"/>
</dbReference>
<protein>
    <submittedName>
        <fullName evidence="2">Uncharacterized protein</fullName>
    </submittedName>
</protein>
<evidence type="ECO:0000256" key="1">
    <source>
        <dbReference type="SAM" id="SignalP"/>
    </source>
</evidence>
<proteinExistence type="predicted"/>
<organism evidence="2 3">
    <name type="scientific">Fraserbacteria sp. (strain RBG_16_55_9)</name>
    <dbReference type="NCBI Taxonomy" id="1817864"/>
    <lineage>
        <taxon>Bacteria</taxon>
        <taxon>Candidatus Fraseribacteriota</taxon>
    </lineage>
</organism>
<evidence type="ECO:0000313" key="2">
    <source>
        <dbReference type="EMBL" id="OGF57206.1"/>
    </source>
</evidence>
<name>A0A1F5V1B8_FRAXR</name>
<feature type="signal peptide" evidence="1">
    <location>
        <begin position="1"/>
        <end position="29"/>
    </location>
</feature>
<sequence>MRGETSLYFRAAFGLLFSLALVLALSSCAAPLNPVINRESGSLVTPVVTSPDSVQSLDEESSCVQFVFEPERSAILGEALADPQLQAVRQQGEVCLP</sequence>
<dbReference type="AlphaFoldDB" id="A0A1F5V1B8"/>
<keyword evidence="1" id="KW-0732">Signal</keyword>
<gene>
    <name evidence="2" type="ORF">A2Z21_02065</name>
</gene>
<evidence type="ECO:0000313" key="3">
    <source>
        <dbReference type="Proteomes" id="UP000179157"/>
    </source>
</evidence>
<reference evidence="2 3" key="1">
    <citation type="journal article" date="2016" name="Nat. Commun.">
        <title>Thousands of microbial genomes shed light on interconnected biogeochemical processes in an aquifer system.</title>
        <authorList>
            <person name="Anantharaman K."/>
            <person name="Brown C.T."/>
            <person name="Hug L.A."/>
            <person name="Sharon I."/>
            <person name="Castelle C.J."/>
            <person name="Probst A.J."/>
            <person name="Thomas B.C."/>
            <person name="Singh A."/>
            <person name="Wilkins M.J."/>
            <person name="Karaoz U."/>
            <person name="Brodie E.L."/>
            <person name="Williams K.H."/>
            <person name="Hubbard S.S."/>
            <person name="Banfield J.F."/>
        </authorList>
    </citation>
    <scope>NUCLEOTIDE SEQUENCE [LARGE SCALE GENOMIC DNA]</scope>
    <source>
        <strain evidence="3">RBG_16_55_9</strain>
    </source>
</reference>
<comment type="caution">
    <text evidence="2">The sequence shown here is derived from an EMBL/GenBank/DDBJ whole genome shotgun (WGS) entry which is preliminary data.</text>
</comment>
<dbReference type="EMBL" id="MFGX01000016">
    <property type="protein sequence ID" value="OGF57206.1"/>
    <property type="molecule type" value="Genomic_DNA"/>
</dbReference>
<accession>A0A1F5V1B8</accession>
<feature type="chain" id="PRO_5009521892" evidence="1">
    <location>
        <begin position="30"/>
        <end position="97"/>
    </location>
</feature>